<evidence type="ECO:0000313" key="3">
    <source>
        <dbReference type="Proteomes" id="UP000283509"/>
    </source>
</evidence>
<protein>
    <submittedName>
        <fullName evidence="2">Uncharacterized protein</fullName>
    </submittedName>
</protein>
<dbReference type="AlphaFoldDB" id="A0A3R7QDN3"/>
<sequence>MQTTSILSKNDLIVSQSRLEGCDLALVKTSQGLYLNWQPHGSEGKASGSTGAFLTYGKTCGKIYPVRLNAKVEKAVFGDSDNSTSAQRGPKHALVMCNTGLIVGIKAREPGAVFSLCHIAEPPVWCGTLKAGDTMLLVIVGKSGTVYIGQAEMDKDTVELATFQLVNEIVYGSLRGLTLNTRKLRVPREPWMITPCSGAEKKAEKAEKKAEKAEKKAEKAEKAEKKAEKAEKKADKAEKAEKETREGRV</sequence>
<keyword evidence="3" id="KW-1185">Reference proteome</keyword>
<dbReference type="OrthoDB" id="6370134at2759"/>
<evidence type="ECO:0000256" key="1">
    <source>
        <dbReference type="SAM" id="MobiDB-lite"/>
    </source>
</evidence>
<feature type="region of interest" description="Disordered" evidence="1">
    <location>
        <begin position="197"/>
        <end position="249"/>
    </location>
</feature>
<feature type="compositionally biased region" description="Basic and acidic residues" evidence="1">
    <location>
        <begin position="199"/>
        <end position="249"/>
    </location>
</feature>
<organism evidence="2 3">
    <name type="scientific">Penaeus vannamei</name>
    <name type="common">Whiteleg shrimp</name>
    <name type="synonym">Litopenaeus vannamei</name>
    <dbReference type="NCBI Taxonomy" id="6689"/>
    <lineage>
        <taxon>Eukaryota</taxon>
        <taxon>Metazoa</taxon>
        <taxon>Ecdysozoa</taxon>
        <taxon>Arthropoda</taxon>
        <taxon>Crustacea</taxon>
        <taxon>Multicrustacea</taxon>
        <taxon>Malacostraca</taxon>
        <taxon>Eumalacostraca</taxon>
        <taxon>Eucarida</taxon>
        <taxon>Decapoda</taxon>
        <taxon>Dendrobranchiata</taxon>
        <taxon>Penaeoidea</taxon>
        <taxon>Penaeidae</taxon>
        <taxon>Penaeus</taxon>
    </lineage>
</organism>
<gene>
    <name evidence="2" type="ORF">C7M84_006108</name>
</gene>
<reference evidence="2 3" key="1">
    <citation type="submission" date="2018-04" db="EMBL/GenBank/DDBJ databases">
        <authorList>
            <person name="Zhang X."/>
            <person name="Yuan J."/>
            <person name="Li F."/>
            <person name="Xiang J."/>
        </authorList>
    </citation>
    <scope>NUCLEOTIDE SEQUENCE [LARGE SCALE GENOMIC DNA]</scope>
    <source>
        <tissue evidence="2">Muscle</tissue>
    </source>
</reference>
<accession>A0A3R7QDN3</accession>
<proteinExistence type="predicted"/>
<dbReference type="Proteomes" id="UP000283509">
    <property type="component" value="Unassembled WGS sequence"/>
</dbReference>
<reference evidence="2 3" key="2">
    <citation type="submission" date="2019-01" db="EMBL/GenBank/DDBJ databases">
        <title>The decoding of complex shrimp genome reveals the adaptation for benthos swimmer, frequently molting mechanism and breeding impact on genome.</title>
        <authorList>
            <person name="Sun Y."/>
            <person name="Gao Y."/>
            <person name="Yu Y."/>
        </authorList>
    </citation>
    <scope>NUCLEOTIDE SEQUENCE [LARGE SCALE GENOMIC DNA]</scope>
    <source>
        <tissue evidence="2">Muscle</tissue>
    </source>
</reference>
<evidence type="ECO:0000313" key="2">
    <source>
        <dbReference type="EMBL" id="ROT75331.1"/>
    </source>
</evidence>
<dbReference type="EMBL" id="QCYY01001784">
    <property type="protein sequence ID" value="ROT75331.1"/>
    <property type="molecule type" value="Genomic_DNA"/>
</dbReference>
<name>A0A3R7QDN3_PENVA</name>
<comment type="caution">
    <text evidence="2">The sequence shown here is derived from an EMBL/GenBank/DDBJ whole genome shotgun (WGS) entry which is preliminary data.</text>
</comment>